<evidence type="ECO:0000313" key="10">
    <source>
        <dbReference type="Proteomes" id="UP000076420"/>
    </source>
</evidence>
<dbReference type="VEuPathDB" id="VectorBase:BGLB003697"/>
<evidence type="ECO:0000256" key="6">
    <source>
        <dbReference type="ARBA" id="ARBA00023136"/>
    </source>
</evidence>
<feature type="transmembrane region" description="Helical" evidence="8">
    <location>
        <begin position="85"/>
        <end position="102"/>
    </location>
</feature>
<evidence type="ECO:0000313" key="13">
    <source>
        <dbReference type="RefSeq" id="XP_013070334.1"/>
    </source>
</evidence>
<dbReference type="GO" id="GO:0016020">
    <property type="term" value="C:membrane"/>
    <property type="evidence" value="ECO:0007669"/>
    <property type="project" value="UniProtKB-SubCell"/>
</dbReference>
<evidence type="ECO:0000313" key="15">
    <source>
        <dbReference type="RefSeq" id="XP_055888473.1"/>
    </source>
</evidence>
<organism evidence="9 10">
    <name type="scientific">Biomphalaria glabrata</name>
    <name type="common">Bloodfluke planorb</name>
    <name type="synonym">Freshwater snail</name>
    <dbReference type="NCBI Taxonomy" id="6526"/>
    <lineage>
        <taxon>Eukaryota</taxon>
        <taxon>Metazoa</taxon>
        <taxon>Spiralia</taxon>
        <taxon>Lophotrochozoa</taxon>
        <taxon>Mollusca</taxon>
        <taxon>Gastropoda</taxon>
        <taxon>Heterobranchia</taxon>
        <taxon>Euthyneura</taxon>
        <taxon>Panpulmonata</taxon>
        <taxon>Hygrophila</taxon>
        <taxon>Lymnaeoidea</taxon>
        <taxon>Planorbidae</taxon>
        <taxon>Biomphalaria</taxon>
    </lineage>
</organism>
<dbReference type="Proteomes" id="UP001165740">
    <property type="component" value="Chromosome 6"/>
</dbReference>
<feature type="transmembrane region" description="Helical" evidence="8">
    <location>
        <begin position="301"/>
        <end position="321"/>
    </location>
</feature>
<dbReference type="STRING" id="6526.A0A2C9JKA4"/>
<dbReference type="RefSeq" id="XP_013070333.1">
    <property type="nucleotide sequence ID" value="XM_013214879.2"/>
</dbReference>
<evidence type="ECO:0000256" key="7">
    <source>
        <dbReference type="ARBA" id="ARBA00037727"/>
    </source>
</evidence>
<name>A0A2C9JKA4_BIOGL</name>
<dbReference type="VEuPathDB" id="VectorBase:BGLAX_046768"/>
<dbReference type="RefSeq" id="XP_013070334.1">
    <property type="nucleotide sequence ID" value="XM_013214880.2"/>
</dbReference>
<evidence type="ECO:0000313" key="11">
    <source>
        <dbReference type="Proteomes" id="UP001165740"/>
    </source>
</evidence>
<dbReference type="OMA" id="VRYHWAQ"/>
<dbReference type="InterPro" id="IPR037185">
    <property type="entry name" value="EmrE-like"/>
</dbReference>
<dbReference type="InterPro" id="IPR052221">
    <property type="entry name" value="SLC35F_Transporter"/>
</dbReference>
<feature type="transmembrane region" description="Helical" evidence="8">
    <location>
        <begin position="52"/>
        <end position="73"/>
    </location>
</feature>
<feature type="transmembrane region" description="Helical" evidence="8">
    <location>
        <begin position="327"/>
        <end position="345"/>
    </location>
</feature>
<reference evidence="9" key="1">
    <citation type="submission" date="2020-05" db="UniProtKB">
        <authorList>
            <consortium name="EnsemblMetazoa"/>
        </authorList>
    </citation>
    <scope>IDENTIFICATION</scope>
    <source>
        <strain evidence="9">BB02</strain>
    </source>
</reference>
<dbReference type="InterPro" id="IPR009262">
    <property type="entry name" value="SLC35_F1/F2/F6"/>
</dbReference>
<dbReference type="GeneID" id="106057611"/>
<protein>
    <submittedName>
        <fullName evidence="12 13">Solute carrier family 35 member F2-like</fullName>
    </submittedName>
</protein>
<evidence type="ECO:0000256" key="4">
    <source>
        <dbReference type="ARBA" id="ARBA00022692"/>
    </source>
</evidence>
<keyword evidence="11" id="KW-1185">Reference proteome</keyword>
<reference evidence="12 13" key="2">
    <citation type="submission" date="2025-04" db="UniProtKB">
        <authorList>
            <consortium name="RefSeq"/>
        </authorList>
    </citation>
    <scope>IDENTIFICATION</scope>
</reference>
<dbReference type="SUPFAM" id="SSF103481">
    <property type="entry name" value="Multidrug resistance efflux transporter EmrE"/>
    <property type="match status" value="2"/>
</dbReference>
<dbReference type="RefSeq" id="XP_055888473.1">
    <property type="nucleotide sequence ID" value="XM_056032498.1"/>
</dbReference>
<dbReference type="Proteomes" id="UP000076420">
    <property type="component" value="Unassembled WGS sequence"/>
</dbReference>
<evidence type="ECO:0000256" key="5">
    <source>
        <dbReference type="ARBA" id="ARBA00022989"/>
    </source>
</evidence>
<evidence type="ECO:0000256" key="8">
    <source>
        <dbReference type="SAM" id="Phobius"/>
    </source>
</evidence>
<feature type="transmembrane region" description="Helical" evidence="8">
    <location>
        <begin position="173"/>
        <end position="194"/>
    </location>
</feature>
<accession>A0A2C9JKA4</accession>
<feature type="transmembrane region" description="Helical" evidence="8">
    <location>
        <begin position="206"/>
        <end position="225"/>
    </location>
</feature>
<dbReference type="PANTHER" id="PTHR14233">
    <property type="entry name" value="DUF914-RELATED"/>
    <property type="match status" value="1"/>
</dbReference>
<dbReference type="EnsemblMetazoa" id="BGLB003697-RD">
    <property type="protein sequence ID" value="BGLB003697-PD"/>
    <property type="gene ID" value="BGLB003697"/>
</dbReference>
<feature type="transmembrane region" description="Helical" evidence="8">
    <location>
        <begin position="147"/>
        <end position="166"/>
    </location>
</feature>
<evidence type="ECO:0000256" key="2">
    <source>
        <dbReference type="ARBA" id="ARBA00007863"/>
    </source>
</evidence>
<dbReference type="GO" id="GO:0022857">
    <property type="term" value="F:transmembrane transporter activity"/>
    <property type="evidence" value="ECO:0007669"/>
    <property type="project" value="InterPro"/>
</dbReference>
<evidence type="ECO:0000256" key="1">
    <source>
        <dbReference type="ARBA" id="ARBA00004141"/>
    </source>
</evidence>
<dbReference type="OrthoDB" id="429955at2759"/>
<dbReference type="Pfam" id="PF06027">
    <property type="entry name" value="SLC35F"/>
    <property type="match status" value="1"/>
</dbReference>
<dbReference type="KEGG" id="bgt:106057611"/>
<gene>
    <name evidence="9" type="primary">106057611</name>
    <name evidence="12 13 14 15" type="synonym">LOC106057611</name>
</gene>
<feature type="transmembrane region" description="Helical" evidence="8">
    <location>
        <begin position="276"/>
        <end position="294"/>
    </location>
</feature>
<proteinExistence type="inferred from homology"/>
<keyword evidence="4 8" id="KW-0812">Transmembrane</keyword>
<evidence type="ECO:0000313" key="9">
    <source>
        <dbReference type="EnsemblMetazoa" id="BGLB003697-PB"/>
    </source>
</evidence>
<dbReference type="AlphaFoldDB" id="A0A2C9JKA4"/>
<comment type="subcellular location">
    <subcellularLocation>
        <location evidence="1">Membrane</location>
        <topology evidence="1">Multi-pass membrane protein</topology>
    </subcellularLocation>
</comment>
<dbReference type="PANTHER" id="PTHR14233:SF4">
    <property type="entry name" value="SOLUTE CARRIER FAMILY 35 MEMBER F2"/>
    <property type="match status" value="1"/>
</dbReference>
<comment type="function">
    <text evidence="7">Putative solute transporter.</text>
</comment>
<dbReference type="EnsemblMetazoa" id="BGLB003697-RC">
    <property type="protein sequence ID" value="BGLB003697-PC"/>
    <property type="gene ID" value="BGLB003697"/>
</dbReference>
<evidence type="ECO:0000256" key="3">
    <source>
        <dbReference type="ARBA" id="ARBA00022448"/>
    </source>
</evidence>
<dbReference type="RefSeq" id="XP_013070335.1">
    <property type="nucleotide sequence ID" value="XM_013214881.2"/>
</dbReference>
<sequence length="351" mass="39186">MTEHFTDEETLLTCDNKFNVVLELSNKQDVTKKGQRVQALLKLLCSRQFLESLFLGQFVSILLCGTGVFSGLLQNEGVNVPSAQSFLVYYALGLVFTTQLAFNQTERNLLKLLKSTEIFKYLLIGIIEVEANFMVVKAYSYTSVTSVQILDCFSIAAVLLLSRLWLHTLYRWCHYLGVTISVVGLGALVAADVITGKNKDEGSDIALGDSLVIIGAILYGFNNVAQEYVVKNYNKSEYLGMVGLFSTVVSGIQVIILEREELSNINFVSYKVALPWFGYFLFLFLIYTCMSWVIQKTSATVTNLSLLTADFYALIIGIFIFGYSFHALYVIAFFVVLFGVAVYSFQPTESA</sequence>
<feature type="transmembrane region" description="Helical" evidence="8">
    <location>
        <begin position="237"/>
        <end position="256"/>
    </location>
</feature>
<keyword evidence="3" id="KW-0813">Transport</keyword>
<keyword evidence="5 8" id="KW-1133">Transmembrane helix</keyword>
<evidence type="ECO:0000313" key="12">
    <source>
        <dbReference type="RefSeq" id="XP_013070333.1"/>
    </source>
</evidence>
<keyword evidence="6 8" id="KW-0472">Membrane</keyword>
<comment type="similarity">
    <text evidence="2">Belongs to the SLC35F solute transporter family.</text>
</comment>
<dbReference type="EnsemblMetazoa" id="BGLB003697-RB">
    <property type="protein sequence ID" value="BGLB003697-PB"/>
    <property type="gene ID" value="BGLB003697"/>
</dbReference>
<evidence type="ECO:0000313" key="14">
    <source>
        <dbReference type="RefSeq" id="XP_013070335.1"/>
    </source>
</evidence>